<dbReference type="AlphaFoldDB" id="A0A540W1X9"/>
<sequence length="86" mass="8567">MRRLISAFATAGCTAALMLLPAATAHATPAGCVYSDSTAITAADPTAVTSLTFPEGAINPEGQVCHHGTWVGPSIDDGSYDSGTGA</sequence>
<proteinExistence type="predicted"/>
<dbReference type="Proteomes" id="UP000319103">
    <property type="component" value="Unassembled WGS sequence"/>
</dbReference>
<dbReference type="EMBL" id="VIGB01000003">
    <property type="protein sequence ID" value="TQF02967.1"/>
    <property type="molecule type" value="Genomic_DNA"/>
</dbReference>
<reference evidence="2 3" key="1">
    <citation type="submission" date="2019-06" db="EMBL/GenBank/DDBJ databases">
        <title>Description of Kitasatospora acidophila sp. nov. isolated from pine grove soil, and reclassification of Streptomyces novaecaesareae to Kitasatospora novaeceasareae comb. nov.</title>
        <authorList>
            <person name="Kim M.J."/>
        </authorList>
    </citation>
    <scope>NUCLEOTIDE SEQUENCE [LARGE SCALE GENOMIC DNA]</scope>
    <source>
        <strain evidence="2 3">MMS16-CNU292</strain>
    </source>
</reference>
<evidence type="ECO:0000313" key="2">
    <source>
        <dbReference type="EMBL" id="TQF02967.1"/>
    </source>
</evidence>
<gene>
    <name evidence="2" type="ORF">E6W39_12745</name>
</gene>
<organism evidence="2 3">
    <name type="scientific">Kitasatospora acidiphila</name>
    <dbReference type="NCBI Taxonomy" id="2567942"/>
    <lineage>
        <taxon>Bacteria</taxon>
        <taxon>Bacillati</taxon>
        <taxon>Actinomycetota</taxon>
        <taxon>Actinomycetes</taxon>
        <taxon>Kitasatosporales</taxon>
        <taxon>Streptomycetaceae</taxon>
        <taxon>Kitasatospora</taxon>
    </lineage>
</organism>
<comment type="caution">
    <text evidence="2">The sequence shown here is derived from an EMBL/GenBank/DDBJ whole genome shotgun (WGS) entry which is preliminary data.</text>
</comment>
<keyword evidence="1" id="KW-0732">Signal</keyword>
<evidence type="ECO:0000313" key="3">
    <source>
        <dbReference type="Proteomes" id="UP000319103"/>
    </source>
</evidence>
<accession>A0A540W1X9</accession>
<name>A0A540W1X9_9ACTN</name>
<feature type="chain" id="PRO_5021731326" evidence="1">
    <location>
        <begin position="28"/>
        <end position="86"/>
    </location>
</feature>
<dbReference type="RefSeq" id="WP_141633650.1">
    <property type="nucleotide sequence ID" value="NZ_VIGB01000003.1"/>
</dbReference>
<feature type="signal peptide" evidence="1">
    <location>
        <begin position="1"/>
        <end position="27"/>
    </location>
</feature>
<protein>
    <submittedName>
        <fullName evidence="2">Uncharacterized protein</fullName>
    </submittedName>
</protein>
<evidence type="ECO:0000256" key="1">
    <source>
        <dbReference type="SAM" id="SignalP"/>
    </source>
</evidence>
<keyword evidence="3" id="KW-1185">Reference proteome</keyword>